<dbReference type="EMBL" id="VYKL01000065">
    <property type="protein sequence ID" value="KAA9012007.1"/>
    <property type="molecule type" value="Genomic_DNA"/>
</dbReference>
<feature type="binding site" evidence="12">
    <location>
        <position position="176"/>
    </location>
    <ligand>
        <name>Mg(2+)</name>
        <dbReference type="ChEBI" id="CHEBI:18420"/>
    </ligand>
</feature>
<dbReference type="NCBIfam" id="NF002320">
    <property type="entry name" value="PRK01259.1"/>
    <property type="match status" value="1"/>
</dbReference>
<dbReference type="SUPFAM" id="SSF53271">
    <property type="entry name" value="PRTase-like"/>
    <property type="match status" value="1"/>
</dbReference>
<evidence type="ECO:0000256" key="11">
    <source>
        <dbReference type="ARBA" id="ARBA00061444"/>
    </source>
</evidence>
<comment type="catalytic activity">
    <reaction evidence="9 12">
        <text>D-ribose 5-phosphate + ATP = 5-phospho-alpha-D-ribose 1-diphosphate + AMP + H(+)</text>
        <dbReference type="Rhea" id="RHEA:15609"/>
        <dbReference type="ChEBI" id="CHEBI:15378"/>
        <dbReference type="ChEBI" id="CHEBI:30616"/>
        <dbReference type="ChEBI" id="CHEBI:58017"/>
        <dbReference type="ChEBI" id="CHEBI:78346"/>
        <dbReference type="ChEBI" id="CHEBI:456215"/>
        <dbReference type="EC" id="2.7.6.1"/>
    </reaction>
</comment>
<keyword evidence="4 12" id="KW-0545">Nucleotide biosynthesis</keyword>
<feature type="binding site" evidence="12">
    <location>
        <begin position="43"/>
        <end position="45"/>
    </location>
    <ligand>
        <name>ATP</name>
        <dbReference type="ChEBI" id="CHEBI:30616"/>
    </ligand>
</feature>
<dbReference type="GO" id="GO:0016301">
    <property type="term" value="F:kinase activity"/>
    <property type="evidence" value="ECO:0007669"/>
    <property type="project" value="UniProtKB-KW"/>
</dbReference>
<feature type="binding site" evidence="12">
    <location>
        <begin position="229"/>
        <end position="233"/>
    </location>
    <ligand>
        <name>D-ribose 5-phosphate</name>
        <dbReference type="ChEBI" id="CHEBI:78346"/>
    </ligand>
</feature>
<dbReference type="GO" id="GO:0005737">
    <property type="term" value="C:cytoplasm"/>
    <property type="evidence" value="ECO:0007669"/>
    <property type="project" value="UniProtKB-SubCell"/>
</dbReference>
<evidence type="ECO:0000256" key="12">
    <source>
        <dbReference type="HAMAP-Rule" id="MF_00583"/>
    </source>
</evidence>
<keyword evidence="15" id="KW-1185">Reference proteome</keyword>
<keyword evidence="5 12" id="KW-0547">Nucleotide-binding</keyword>
<keyword evidence="8 12" id="KW-0460">Magnesium</keyword>
<comment type="pathway">
    <text evidence="1 12">Metabolic intermediate biosynthesis; 5-phospho-alpha-D-ribose 1-diphosphate biosynthesis; 5-phospho-alpha-D-ribose 1-diphosphate from D-ribose 5-phosphate (route I): step 1/1.</text>
</comment>
<feature type="binding site" evidence="12">
    <location>
        <position position="201"/>
    </location>
    <ligand>
        <name>D-ribose 5-phosphate</name>
        <dbReference type="ChEBI" id="CHEBI:78346"/>
    </ligand>
</feature>
<comment type="function">
    <text evidence="10 12">Involved in the biosynthesis of the central metabolite phospho-alpha-D-ribosyl-1-pyrophosphate (PRPP) via the transfer of pyrophosphoryl group from ATP to 1-hydroxyl of ribose-5-phosphate (Rib-5-P).</text>
</comment>
<dbReference type="GO" id="GO:0000287">
    <property type="term" value="F:magnesium ion binding"/>
    <property type="evidence" value="ECO:0007669"/>
    <property type="project" value="UniProtKB-UniRule"/>
</dbReference>
<dbReference type="Proteomes" id="UP000326671">
    <property type="component" value="Unassembled WGS sequence"/>
</dbReference>
<dbReference type="Pfam" id="PF13793">
    <property type="entry name" value="Pribosyltran_N"/>
    <property type="match status" value="1"/>
</dbReference>
<accession>A0A5J5GVE7</accession>
<evidence type="ECO:0000313" key="14">
    <source>
        <dbReference type="EMBL" id="KAA9012007.1"/>
    </source>
</evidence>
<dbReference type="RefSeq" id="WP_150442931.1">
    <property type="nucleotide sequence ID" value="NZ_VYKL01000065.1"/>
</dbReference>
<reference evidence="14 15" key="1">
    <citation type="submission" date="2019-09" db="EMBL/GenBank/DDBJ databases">
        <title>Whole genome sequences of isolates from the Mars Exploration Rovers.</title>
        <authorList>
            <person name="Seuylemezian A."/>
            <person name="Vaishampayan P."/>
        </authorList>
    </citation>
    <scope>NUCLEOTIDE SEQUENCE [LARGE SCALE GENOMIC DNA]</scope>
    <source>
        <strain evidence="14 15">MER_TA_151</strain>
    </source>
</reference>
<dbReference type="PANTHER" id="PTHR10210:SF41">
    <property type="entry name" value="RIBOSE-PHOSPHATE PYROPHOSPHOKINASE 1, CHLOROPLASTIC"/>
    <property type="match status" value="1"/>
</dbReference>
<evidence type="ECO:0000256" key="5">
    <source>
        <dbReference type="ARBA" id="ARBA00022741"/>
    </source>
</evidence>
<proteinExistence type="inferred from homology"/>
<dbReference type="GO" id="GO:0006015">
    <property type="term" value="P:5-phosphoribose 1-diphosphate biosynthetic process"/>
    <property type="evidence" value="ECO:0007669"/>
    <property type="project" value="UniProtKB-UniRule"/>
</dbReference>
<dbReference type="InterPro" id="IPR005946">
    <property type="entry name" value="Rib-P_diPkinase"/>
</dbReference>
<dbReference type="Gene3D" id="3.40.50.2020">
    <property type="match status" value="2"/>
</dbReference>
<dbReference type="PANTHER" id="PTHR10210">
    <property type="entry name" value="RIBOSE-PHOSPHATE DIPHOSPHOKINASE FAMILY MEMBER"/>
    <property type="match status" value="1"/>
</dbReference>
<keyword evidence="12" id="KW-0963">Cytoplasm</keyword>
<dbReference type="GO" id="GO:0004749">
    <property type="term" value="F:ribose phosphate diphosphokinase activity"/>
    <property type="evidence" value="ECO:0007669"/>
    <property type="project" value="UniProtKB-UniRule"/>
</dbReference>
<dbReference type="FunFam" id="3.40.50.2020:FF:000001">
    <property type="entry name" value="Ribose-phosphate pyrophosphokinase"/>
    <property type="match status" value="1"/>
</dbReference>
<evidence type="ECO:0000256" key="3">
    <source>
        <dbReference type="ARBA" id="ARBA00022723"/>
    </source>
</evidence>
<dbReference type="OrthoDB" id="9777067at2"/>
<comment type="cofactor">
    <cofactor evidence="12">
        <name>Mg(2+)</name>
        <dbReference type="ChEBI" id="CHEBI:18420"/>
    </cofactor>
    <text evidence="12">Binds 2 Mg(2+) ions per subunit.</text>
</comment>
<dbReference type="Pfam" id="PF14572">
    <property type="entry name" value="Pribosyl_synth"/>
    <property type="match status" value="1"/>
</dbReference>
<comment type="subcellular location">
    <subcellularLocation>
        <location evidence="12">Cytoplasm</location>
    </subcellularLocation>
</comment>
<dbReference type="GO" id="GO:0009156">
    <property type="term" value="P:ribonucleoside monophosphate biosynthetic process"/>
    <property type="evidence" value="ECO:0007669"/>
    <property type="project" value="InterPro"/>
</dbReference>
<feature type="binding site" evidence="12">
    <location>
        <begin position="102"/>
        <end position="103"/>
    </location>
    <ligand>
        <name>ATP</name>
        <dbReference type="ChEBI" id="CHEBI:30616"/>
    </ligand>
</feature>
<feature type="binding site" evidence="12">
    <location>
        <position position="225"/>
    </location>
    <ligand>
        <name>D-ribose 5-phosphate</name>
        <dbReference type="ChEBI" id="CHEBI:78346"/>
    </ligand>
</feature>
<dbReference type="PROSITE" id="PS00114">
    <property type="entry name" value="PRPP_SYNTHASE"/>
    <property type="match status" value="1"/>
</dbReference>
<feature type="domain" description="Ribose-phosphate pyrophosphokinase N-terminal" evidence="13">
    <location>
        <begin position="10"/>
        <end position="126"/>
    </location>
</feature>
<dbReference type="SMART" id="SM01400">
    <property type="entry name" value="Pribosyltran_N"/>
    <property type="match status" value="1"/>
</dbReference>
<dbReference type="GO" id="GO:0006164">
    <property type="term" value="P:purine nucleotide biosynthetic process"/>
    <property type="evidence" value="ECO:0007669"/>
    <property type="project" value="TreeGrafter"/>
</dbReference>
<protein>
    <recommendedName>
        <fullName evidence="12">Ribose-phosphate pyrophosphokinase</fullName>
        <shortName evidence="12">RPPK</shortName>
        <ecNumber evidence="12">2.7.6.1</ecNumber>
    </recommendedName>
    <alternativeName>
        <fullName evidence="12">5-phospho-D-ribosyl alpha-1-diphosphate synthase</fullName>
    </alternativeName>
    <alternativeName>
        <fullName evidence="12">Phosphoribosyl diphosphate synthase</fullName>
    </alternativeName>
    <alternativeName>
        <fullName evidence="12">Phosphoribosyl pyrophosphate synthase</fullName>
        <shortName evidence="12">P-Rib-PP synthase</shortName>
        <shortName evidence="12">PRPP synthase</shortName>
        <shortName evidence="12">PRPPase</shortName>
    </alternativeName>
</protein>
<evidence type="ECO:0000256" key="8">
    <source>
        <dbReference type="ARBA" id="ARBA00022842"/>
    </source>
</evidence>
<dbReference type="NCBIfam" id="NF002618">
    <property type="entry name" value="PRK02269.1"/>
    <property type="match status" value="1"/>
</dbReference>
<keyword evidence="2 12" id="KW-0808">Transferase</keyword>
<evidence type="ECO:0000256" key="7">
    <source>
        <dbReference type="ARBA" id="ARBA00022840"/>
    </source>
</evidence>
<dbReference type="InterPro" id="IPR000836">
    <property type="entry name" value="PRTase_dom"/>
</dbReference>
<evidence type="ECO:0000256" key="9">
    <source>
        <dbReference type="ARBA" id="ARBA00049535"/>
    </source>
</evidence>
<dbReference type="NCBIfam" id="TIGR01251">
    <property type="entry name" value="ribP_PPkin"/>
    <property type="match status" value="1"/>
</dbReference>
<evidence type="ECO:0000259" key="13">
    <source>
        <dbReference type="Pfam" id="PF13793"/>
    </source>
</evidence>
<dbReference type="InterPro" id="IPR000842">
    <property type="entry name" value="PRib_PP_synth_CS"/>
</dbReference>
<comment type="subunit">
    <text evidence="12">Homohexamer.</text>
</comment>
<dbReference type="InterPro" id="IPR029099">
    <property type="entry name" value="Pribosyltran_N"/>
</dbReference>
<dbReference type="CDD" id="cd06223">
    <property type="entry name" value="PRTases_typeI"/>
    <property type="match status" value="1"/>
</dbReference>
<dbReference type="AlphaFoldDB" id="A0A5J5GVE7"/>
<keyword evidence="6 12" id="KW-0418">Kinase</keyword>
<evidence type="ECO:0000256" key="4">
    <source>
        <dbReference type="ARBA" id="ARBA00022727"/>
    </source>
</evidence>
<organism evidence="14 15">
    <name type="scientific">Niallia endozanthoxylica</name>
    <dbReference type="NCBI Taxonomy" id="2036016"/>
    <lineage>
        <taxon>Bacteria</taxon>
        <taxon>Bacillati</taxon>
        <taxon>Bacillota</taxon>
        <taxon>Bacilli</taxon>
        <taxon>Bacillales</taxon>
        <taxon>Bacillaceae</taxon>
        <taxon>Niallia</taxon>
    </lineage>
</organism>
<dbReference type="GO" id="GO:0002189">
    <property type="term" value="C:ribose phosphate diphosphokinase complex"/>
    <property type="evidence" value="ECO:0007669"/>
    <property type="project" value="TreeGrafter"/>
</dbReference>
<name>A0A5J5GVE7_9BACI</name>
<gene>
    <name evidence="12" type="primary">prs</name>
    <name evidence="14" type="ORF">F4V44_26255</name>
</gene>
<evidence type="ECO:0000256" key="10">
    <source>
        <dbReference type="ARBA" id="ARBA00054914"/>
    </source>
</evidence>
<dbReference type="EC" id="2.7.6.1" evidence="12"/>
<evidence type="ECO:0000313" key="15">
    <source>
        <dbReference type="Proteomes" id="UP000326671"/>
    </source>
</evidence>
<dbReference type="InterPro" id="IPR037515">
    <property type="entry name" value="Rib-P_diPkinase_bac"/>
</dbReference>
<evidence type="ECO:0000256" key="1">
    <source>
        <dbReference type="ARBA" id="ARBA00004996"/>
    </source>
</evidence>
<comment type="caution">
    <text evidence="14">The sequence shown here is derived from an EMBL/GenBank/DDBJ whole genome shotgun (WGS) entry which is preliminary data.</text>
</comment>
<dbReference type="UniPathway" id="UPA00087">
    <property type="reaction ID" value="UER00172"/>
</dbReference>
<feature type="binding site" evidence="12">
    <location>
        <position position="136"/>
    </location>
    <ligand>
        <name>Mg(2+)</name>
        <dbReference type="ChEBI" id="CHEBI:18420"/>
    </ligand>
</feature>
<dbReference type="GO" id="GO:0005524">
    <property type="term" value="F:ATP binding"/>
    <property type="evidence" value="ECO:0007669"/>
    <property type="project" value="UniProtKB-KW"/>
</dbReference>
<keyword evidence="7 12" id="KW-0067">ATP-binding</keyword>
<feature type="active site" evidence="12">
    <location>
        <position position="199"/>
    </location>
</feature>
<comment type="similarity">
    <text evidence="11 12">Belongs to the ribose-phosphate pyrophosphokinase family. Class I subfamily.</text>
</comment>
<dbReference type="InterPro" id="IPR029057">
    <property type="entry name" value="PRTase-like"/>
</dbReference>
<keyword evidence="3 12" id="KW-0479">Metal-binding</keyword>
<sequence>MSNQYLDPNLKVFSLNSNRELASQIAEVIGVELGKCSVSRFSDGEIQINIEESIRGCDVFVIQSTNTPINEHLMELLIMIDALKRASAKTINVVMPYYGYARQDRKARAREPITAKLVANLIETAGATRVITLDLHAPQIQGFFDIPIDHLMGVPILAEYFKNREYGGDIVVVSPDHGGVVRARKLADRLKAPIAIIDKRRPRPNVAEVMNIVGNIEGKICILIDDIIDTAGTITLAASALVESGATEVYACCTHPVLSGPAIERIENSKIKELVVTNSISLPEEKKIDKIKNLSVASLMAEAIIRVHEEQSVSILFD</sequence>
<dbReference type="HAMAP" id="MF_00583_B">
    <property type="entry name" value="RibP_PPkinase_B"/>
    <property type="match status" value="1"/>
</dbReference>
<evidence type="ECO:0000256" key="6">
    <source>
        <dbReference type="ARBA" id="ARBA00022777"/>
    </source>
</evidence>
<evidence type="ECO:0000256" key="2">
    <source>
        <dbReference type="ARBA" id="ARBA00022679"/>
    </source>
</evidence>